<dbReference type="PANTHER" id="PTHR45677">
    <property type="entry name" value="GLUTAMATE DECARBOXYLASE-RELATED"/>
    <property type="match status" value="1"/>
</dbReference>
<proteinExistence type="inferred from homology"/>
<keyword evidence="3" id="KW-0210">Decarboxylase</keyword>
<evidence type="ECO:0000313" key="8">
    <source>
        <dbReference type="Proteomes" id="UP000092462"/>
    </source>
</evidence>
<organism evidence="7 8">
    <name type="scientific">Phlebotomus papatasi</name>
    <name type="common">Sandfly</name>
    <dbReference type="NCBI Taxonomy" id="29031"/>
    <lineage>
        <taxon>Eukaryota</taxon>
        <taxon>Metazoa</taxon>
        <taxon>Ecdysozoa</taxon>
        <taxon>Arthropoda</taxon>
        <taxon>Hexapoda</taxon>
        <taxon>Insecta</taxon>
        <taxon>Pterygota</taxon>
        <taxon>Neoptera</taxon>
        <taxon>Endopterygota</taxon>
        <taxon>Diptera</taxon>
        <taxon>Nematocera</taxon>
        <taxon>Psychodoidea</taxon>
        <taxon>Psychodidae</taxon>
        <taxon>Phlebotomus</taxon>
        <taxon>Phlebotomus</taxon>
    </lineage>
</organism>
<keyword evidence="8" id="KW-1185">Reference proteome</keyword>
<keyword evidence="4 6" id="KW-0663">Pyridoxal phosphate</keyword>
<dbReference type="GO" id="GO:0019752">
    <property type="term" value="P:carboxylic acid metabolic process"/>
    <property type="evidence" value="ECO:0007669"/>
    <property type="project" value="InterPro"/>
</dbReference>
<dbReference type="AlphaFoldDB" id="A0A1B0GN53"/>
<keyword evidence="5 6" id="KW-0456">Lyase</keyword>
<dbReference type="EMBL" id="AJVK01004363">
    <property type="status" value="NOT_ANNOTATED_CDS"/>
    <property type="molecule type" value="Genomic_DNA"/>
</dbReference>
<comment type="cofactor">
    <cofactor evidence="1 6">
        <name>pyridoxal 5'-phosphate</name>
        <dbReference type="ChEBI" id="CHEBI:597326"/>
    </cofactor>
</comment>
<dbReference type="Gene3D" id="3.40.640.10">
    <property type="entry name" value="Type I PLP-dependent aspartate aminotransferase-like (Major domain)"/>
    <property type="match status" value="1"/>
</dbReference>
<reference evidence="7" key="1">
    <citation type="submission" date="2022-08" db="UniProtKB">
        <authorList>
            <consortium name="EnsemblMetazoa"/>
        </authorList>
    </citation>
    <scope>IDENTIFICATION</scope>
    <source>
        <strain evidence="7">Israel</strain>
    </source>
</reference>
<dbReference type="EnsemblMetazoa" id="PPAI004412-RA">
    <property type="protein sequence ID" value="PPAI004412-PA"/>
    <property type="gene ID" value="PPAI004412"/>
</dbReference>
<evidence type="ECO:0000256" key="6">
    <source>
        <dbReference type="RuleBase" id="RU000382"/>
    </source>
</evidence>
<dbReference type="InterPro" id="IPR002129">
    <property type="entry name" value="PyrdxlP-dep_de-COase"/>
</dbReference>
<protein>
    <recommendedName>
        <fullName evidence="9">Glutamate decarboxylase</fullName>
    </recommendedName>
</protein>
<dbReference type="GO" id="GO:0030170">
    <property type="term" value="F:pyridoxal phosphate binding"/>
    <property type="evidence" value="ECO:0007669"/>
    <property type="project" value="InterPro"/>
</dbReference>
<evidence type="ECO:0000256" key="1">
    <source>
        <dbReference type="ARBA" id="ARBA00001933"/>
    </source>
</evidence>
<dbReference type="GO" id="GO:0016831">
    <property type="term" value="F:carboxy-lyase activity"/>
    <property type="evidence" value="ECO:0007669"/>
    <property type="project" value="UniProtKB-KW"/>
</dbReference>
<dbReference type="InterPro" id="IPR015424">
    <property type="entry name" value="PyrdxlP-dep_Trfase"/>
</dbReference>
<dbReference type="Pfam" id="PF00282">
    <property type="entry name" value="Pyridoxal_deC"/>
    <property type="match status" value="1"/>
</dbReference>
<dbReference type="Proteomes" id="UP000092462">
    <property type="component" value="Unassembled WGS sequence"/>
</dbReference>
<dbReference type="GO" id="GO:0005737">
    <property type="term" value="C:cytoplasm"/>
    <property type="evidence" value="ECO:0007669"/>
    <property type="project" value="TreeGrafter"/>
</dbReference>
<dbReference type="SUPFAM" id="SSF53383">
    <property type="entry name" value="PLP-dependent transferases"/>
    <property type="match status" value="1"/>
</dbReference>
<dbReference type="Gene3D" id="3.90.1150.170">
    <property type="match status" value="1"/>
</dbReference>
<comment type="similarity">
    <text evidence="2 6">Belongs to the group II decarboxylase family.</text>
</comment>
<evidence type="ECO:0000256" key="5">
    <source>
        <dbReference type="ARBA" id="ARBA00023239"/>
    </source>
</evidence>
<evidence type="ECO:0000256" key="4">
    <source>
        <dbReference type="ARBA" id="ARBA00022898"/>
    </source>
</evidence>
<evidence type="ECO:0008006" key="9">
    <source>
        <dbReference type="Google" id="ProtNLM"/>
    </source>
</evidence>
<evidence type="ECO:0000256" key="3">
    <source>
        <dbReference type="ARBA" id="ARBA00022793"/>
    </source>
</evidence>
<accession>A0A1B0GN53</accession>
<sequence length="324" mass="36342">MPANGQLNVDVQTVEDFHMSSGSESAGLSEEDEEFAHQADINKFGGMKMDKMKSDTDGNSDVRYQSQTNRTHEKFLRECIEELLEKAIFSGTDRSSRVLEWRNPEDLASTLDLDLSTDGVTDSQLLDHIRQTIKYSVKTGHPYFVNQLFSTVDPYALAGQWVTDALNPSVYTYEVAPVFTLMEEVVLRELRKIVGFPNGDGDGIFAPGGSIANGYAISCARYKCMPDVKVIRSSYLIVREFQQQQKKFNIAQKKSSILCPIDYVKLYSLKIEQEVIFVSSLTVSHTAAKKLPKSGIVMCVVLQMTLQGRIFTGKPEIFYPTKTI</sequence>
<name>A0A1B0GN53_PHLPP</name>
<dbReference type="VEuPathDB" id="VectorBase:PPAI004412"/>
<evidence type="ECO:0000256" key="2">
    <source>
        <dbReference type="ARBA" id="ARBA00009533"/>
    </source>
</evidence>
<dbReference type="PANTHER" id="PTHR45677:SF12">
    <property type="entry name" value="BLACK, ISOFORM A"/>
    <property type="match status" value="1"/>
</dbReference>
<dbReference type="VEuPathDB" id="VectorBase:PPAPM1_001087"/>
<dbReference type="InterPro" id="IPR015421">
    <property type="entry name" value="PyrdxlP-dep_Trfase_major"/>
</dbReference>
<evidence type="ECO:0000313" key="7">
    <source>
        <dbReference type="EnsemblMetazoa" id="PPAI004412-PA"/>
    </source>
</evidence>